<sequence>MTNKGLKQVFGFRCCSYPLHWHFRFVCWEGWHPLHSNAFGKIYLCLNCQGLRTFYSSLRHASLVAMCFWTQHGLGYIYRQDIAVIDHCTTTKAHRAQAEVACLHLRSSNMANTRSCCSRLFPLAAFVCLLVVHPAAMVNGLRREELVLGPDTAPVPAVALTAGGSGGINAAGVDVTGKRFTAVTARSVGAVQMSKWRVWRGSDPIHNRS</sequence>
<accession>A0A0A9HIA5</accession>
<reference evidence="2" key="2">
    <citation type="journal article" date="2015" name="Data Brief">
        <title>Shoot transcriptome of the giant reed, Arundo donax.</title>
        <authorList>
            <person name="Barrero R.A."/>
            <person name="Guerrero F.D."/>
            <person name="Moolhuijzen P."/>
            <person name="Goolsby J.A."/>
            <person name="Tidwell J."/>
            <person name="Bellgard S.E."/>
            <person name="Bellgard M.I."/>
        </authorList>
    </citation>
    <scope>NUCLEOTIDE SEQUENCE</scope>
    <source>
        <tissue evidence="2">Shoot tissue taken approximately 20 cm above the soil surface</tissue>
    </source>
</reference>
<proteinExistence type="predicted"/>
<feature type="transmembrane region" description="Helical" evidence="1">
    <location>
        <begin position="120"/>
        <end position="138"/>
    </location>
</feature>
<keyword evidence="1" id="KW-1133">Transmembrane helix</keyword>
<keyword evidence="1" id="KW-0812">Transmembrane</keyword>
<reference evidence="2" key="1">
    <citation type="submission" date="2014-09" db="EMBL/GenBank/DDBJ databases">
        <authorList>
            <person name="Magalhaes I.L.F."/>
            <person name="Oliveira U."/>
            <person name="Santos F.R."/>
            <person name="Vidigal T.H.D.A."/>
            <person name="Brescovit A.D."/>
            <person name="Santos A.J."/>
        </authorList>
    </citation>
    <scope>NUCLEOTIDE SEQUENCE</scope>
    <source>
        <tissue evidence="2">Shoot tissue taken approximately 20 cm above the soil surface</tissue>
    </source>
</reference>
<organism evidence="2">
    <name type="scientific">Arundo donax</name>
    <name type="common">Giant reed</name>
    <name type="synonym">Donax arundinaceus</name>
    <dbReference type="NCBI Taxonomy" id="35708"/>
    <lineage>
        <taxon>Eukaryota</taxon>
        <taxon>Viridiplantae</taxon>
        <taxon>Streptophyta</taxon>
        <taxon>Embryophyta</taxon>
        <taxon>Tracheophyta</taxon>
        <taxon>Spermatophyta</taxon>
        <taxon>Magnoliopsida</taxon>
        <taxon>Liliopsida</taxon>
        <taxon>Poales</taxon>
        <taxon>Poaceae</taxon>
        <taxon>PACMAD clade</taxon>
        <taxon>Arundinoideae</taxon>
        <taxon>Arundineae</taxon>
        <taxon>Arundo</taxon>
    </lineage>
</organism>
<evidence type="ECO:0000256" key="1">
    <source>
        <dbReference type="SAM" id="Phobius"/>
    </source>
</evidence>
<dbReference type="AlphaFoldDB" id="A0A0A9HIA5"/>
<dbReference type="EMBL" id="GBRH01161399">
    <property type="protein sequence ID" value="JAE36497.1"/>
    <property type="molecule type" value="Transcribed_RNA"/>
</dbReference>
<protein>
    <submittedName>
        <fullName evidence="2">Uncharacterized protein</fullName>
    </submittedName>
</protein>
<keyword evidence="1" id="KW-0472">Membrane</keyword>
<evidence type="ECO:0000313" key="2">
    <source>
        <dbReference type="EMBL" id="JAE36497.1"/>
    </source>
</evidence>
<name>A0A0A9HIA5_ARUDO</name>